<dbReference type="AlphaFoldDB" id="A0A7J7MV04"/>
<keyword evidence="1" id="KW-0175">Coiled coil</keyword>
<evidence type="ECO:0000313" key="3">
    <source>
        <dbReference type="EMBL" id="KAF6158735.1"/>
    </source>
</evidence>
<comment type="caution">
    <text evidence="3">The sequence shown here is derived from an EMBL/GenBank/DDBJ whole genome shotgun (WGS) entry which is preliminary data.</text>
</comment>
<organism evidence="3 4">
    <name type="scientific">Kingdonia uniflora</name>
    <dbReference type="NCBI Taxonomy" id="39325"/>
    <lineage>
        <taxon>Eukaryota</taxon>
        <taxon>Viridiplantae</taxon>
        <taxon>Streptophyta</taxon>
        <taxon>Embryophyta</taxon>
        <taxon>Tracheophyta</taxon>
        <taxon>Spermatophyta</taxon>
        <taxon>Magnoliopsida</taxon>
        <taxon>Ranunculales</taxon>
        <taxon>Circaeasteraceae</taxon>
        <taxon>Kingdonia</taxon>
    </lineage>
</organism>
<evidence type="ECO:0000256" key="1">
    <source>
        <dbReference type="SAM" id="Coils"/>
    </source>
</evidence>
<evidence type="ECO:0000256" key="2">
    <source>
        <dbReference type="SAM" id="MobiDB-lite"/>
    </source>
</evidence>
<feature type="coiled-coil region" evidence="1">
    <location>
        <begin position="424"/>
        <end position="475"/>
    </location>
</feature>
<name>A0A7J7MV04_9MAGN</name>
<feature type="region of interest" description="Disordered" evidence="2">
    <location>
        <begin position="258"/>
        <end position="278"/>
    </location>
</feature>
<accession>A0A7J7MV04</accession>
<evidence type="ECO:0000313" key="4">
    <source>
        <dbReference type="Proteomes" id="UP000541444"/>
    </source>
</evidence>
<protein>
    <submittedName>
        <fullName evidence="3">Uncharacterized protein</fullName>
    </submittedName>
</protein>
<keyword evidence="4" id="KW-1185">Reference proteome</keyword>
<proteinExistence type="predicted"/>
<dbReference type="EMBL" id="JACGCM010001219">
    <property type="protein sequence ID" value="KAF6158735.1"/>
    <property type="molecule type" value="Genomic_DNA"/>
</dbReference>
<reference evidence="3 4" key="1">
    <citation type="journal article" date="2020" name="IScience">
        <title>Genome Sequencing of the Endangered Kingdonia uniflora (Circaeasteraceae, Ranunculales) Reveals Potential Mechanisms of Evolutionary Specialization.</title>
        <authorList>
            <person name="Sun Y."/>
            <person name="Deng T."/>
            <person name="Zhang A."/>
            <person name="Moore M.J."/>
            <person name="Landis J.B."/>
            <person name="Lin N."/>
            <person name="Zhang H."/>
            <person name="Zhang X."/>
            <person name="Huang J."/>
            <person name="Zhang X."/>
            <person name="Sun H."/>
            <person name="Wang H."/>
        </authorList>
    </citation>
    <scope>NUCLEOTIDE SEQUENCE [LARGE SCALE GENOMIC DNA]</scope>
    <source>
        <strain evidence="3">TB1705</strain>
        <tissue evidence="3">Leaf</tissue>
    </source>
</reference>
<dbReference type="Proteomes" id="UP000541444">
    <property type="component" value="Unassembled WGS sequence"/>
</dbReference>
<sequence length="781" mass="90471">MSLEHYEKSGTKRLRDTLKYNILCNDGKVVSPKRYDMPDRFRRTDGLVHESRTVYSKTQNCQRFGERCISTPSLNTKNQKHKRRVREIEISTDDSITAEGGKDKRKTVSRSLYCEQREEAEIEEVLKKLQKLSKLVRTNTVVSHLGIEGRVWNDNLLWVSGECLQRSDEETLKLNNRTITKGKYTVENQTIICMFNYISIVDLYLTLPIFYARISCKVSRIESFIDSISREGTELEVVLKRLGINRFKRVASKDDKVRRSQAKRRMAGKTPGSMEENMLTPELNTPLKLVRLYEMQDGLIDMATVSSTLVHNLAKRKAVKRGAAFRSATSGSVDDSSKRRKVTFPVKSQVVLEESVKIVEGADLRLRFEVEIGLMEEQCRAKAREKGVTVVEDEFKKLRYTKVEILAFRKGNYEEKEIMDEEEVEEMEDGLNAAEKIIADNQETINQYEDRFDDNMKLSLKLEEAKSQVEDKTATLLSRDLALNQLLSELVELKERAASGSRHDAELAEYRIRALNDKIYDMKCNIRAMNEQLLKREIDLDTARTDLAMSEANFEKLSSIIVSKDLELRNSPQICDSLIARFDRLKADLCCLKERKAKNRANLVEVQAKNKSLVDDLAHVRRNLRRVVQCDKEMNKRINQLCARITDLERELRAREMNYEKDLKLELDKRDGEITSGEGSREMKEFLHQKEELVENMRIELTNSRQKSIDLMRQMSERIDQLATELTESKACRLRDIKRAAVTHQSFKELVVQEQDKCDGEALYQRQLSALVAFFVEEIKF</sequence>
<gene>
    <name evidence="3" type="ORF">GIB67_040249</name>
</gene>
<feature type="coiled-coil region" evidence="1">
    <location>
        <begin position="631"/>
        <end position="658"/>
    </location>
</feature>